<dbReference type="Pfam" id="PF20803">
    <property type="entry name" value="PaaX_M"/>
    <property type="match status" value="1"/>
</dbReference>
<proteinExistence type="predicted"/>
<evidence type="ECO:0000259" key="1">
    <source>
        <dbReference type="Pfam" id="PF20803"/>
    </source>
</evidence>
<name>A0A0G0ZNI0_9BACT</name>
<dbReference type="PATRIC" id="fig|1618667.3.peg.623"/>
<evidence type="ECO:0000313" key="3">
    <source>
        <dbReference type="Proteomes" id="UP000033856"/>
    </source>
</evidence>
<sequence length="192" mass="21921">MKINGKKAFVNKLLKALVISGAVVIAASNPFFGLKAIGAICKELKRKKWQNFRSGLYYLKYRGFIEVNQNPDGSYSVTTTGAGKNQARKYNLDDIAIKVPRKWDKHWRAAIFDIPAFKQKARMALLSKLKELNFIMLQKSIWVHPFECHNEVAVLAEAFGVENYVNYLTCSSVSSGKYLQDEFEKRNHIKLI</sequence>
<accession>A0A0G0ZNI0</accession>
<protein>
    <submittedName>
        <fullName evidence="2">Transcriptional regulator, PaaX family</fullName>
    </submittedName>
</protein>
<organism evidence="2 3">
    <name type="scientific">Candidatus Jorgensenbacteria bacterium GW2011_GWF2_41_8</name>
    <dbReference type="NCBI Taxonomy" id="1618667"/>
    <lineage>
        <taxon>Bacteria</taxon>
        <taxon>Candidatus Joergenseniibacteriota</taxon>
    </lineage>
</organism>
<dbReference type="Gene3D" id="3.30.70.2650">
    <property type="match status" value="1"/>
</dbReference>
<dbReference type="AlphaFoldDB" id="A0A0G0ZNI0"/>
<dbReference type="InterPro" id="IPR048846">
    <property type="entry name" value="PaaX-like_central"/>
</dbReference>
<dbReference type="EMBL" id="LCCD01000046">
    <property type="protein sequence ID" value="KKS23596.1"/>
    <property type="molecule type" value="Genomic_DNA"/>
</dbReference>
<feature type="domain" description="Transcriptional repressor PaaX-like central Cas2-like" evidence="1">
    <location>
        <begin position="101"/>
        <end position="175"/>
    </location>
</feature>
<dbReference type="Proteomes" id="UP000033856">
    <property type="component" value="Unassembled WGS sequence"/>
</dbReference>
<comment type="caution">
    <text evidence="2">The sequence shown here is derived from an EMBL/GenBank/DDBJ whole genome shotgun (WGS) entry which is preliminary data.</text>
</comment>
<evidence type="ECO:0000313" key="2">
    <source>
        <dbReference type="EMBL" id="KKS23596.1"/>
    </source>
</evidence>
<gene>
    <name evidence="2" type="ORF">UU83_C0046G0006</name>
</gene>
<reference evidence="2" key="1">
    <citation type="journal article" date="2015" name="Nature">
        <title>rRNA introns, odd ribosomes, and small enigmatic genomes across a large radiation of phyla.</title>
        <authorList>
            <person name="Brown C.T."/>
            <person name="Hug L.A."/>
            <person name="Thomas B.C."/>
            <person name="Sharon I."/>
            <person name="Castelle C.J."/>
            <person name="Singh A."/>
            <person name="Wilkins M.J."/>
            <person name="Williams K.H."/>
            <person name="Banfield J.F."/>
        </authorList>
    </citation>
    <scope>NUCLEOTIDE SEQUENCE [LARGE SCALE GENOMIC DNA]</scope>
</reference>